<evidence type="ECO:0000256" key="4">
    <source>
        <dbReference type="ARBA" id="ARBA00022475"/>
    </source>
</evidence>
<evidence type="ECO:0000313" key="13">
    <source>
        <dbReference type="Proteomes" id="UP000085678"/>
    </source>
</evidence>
<evidence type="ECO:0000256" key="10">
    <source>
        <dbReference type="SAM" id="MobiDB-lite"/>
    </source>
</evidence>
<gene>
    <name evidence="14" type="primary">LOC106158810</name>
</gene>
<dbReference type="GO" id="GO:0051453">
    <property type="term" value="P:regulation of intracellular pH"/>
    <property type="evidence" value="ECO:0007669"/>
    <property type="project" value="TreeGrafter"/>
</dbReference>
<feature type="transmembrane region" description="Helical" evidence="9">
    <location>
        <begin position="743"/>
        <end position="761"/>
    </location>
</feature>
<feature type="region of interest" description="Disordered" evidence="10">
    <location>
        <begin position="441"/>
        <end position="502"/>
    </location>
</feature>
<feature type="domain" description="Bicarbonate transporter-like transmembrane" evidence="11">
    <location>
        <begin position="508"/>
        <end position="1057"/>
    </location>
</feature>
<feature type="compositionally biased region" description="Basic and acidic residues" evidence="10">
    <location>
        <begin position="476"/>
        <end position="496"/>
    </location>
</feature>
<keyword evidence="8 9" id="KW-0472">Membrane</keyword>
<keyword evidence="6 9" id="KW-1133">Transmembrane helix</keyword>
<dbReference type="PANTHER" id="PTHR11453">
    <property type="entry name" value="ANION EXCHANGE PROTEIN"/>
    <property type="match status" value="1"/>
</dbReference>
<name>A0A1S3HWF7_LINAN</name>
<feature type="domain" description="Band 3 cytoplasmic" evidence="12">
    <location>
        <begin position="81"/>
        <end position="444"/>
    </location>
</feature>
<keyword evidence="5 9" id="KW-0812">Transmembrane</keyword>
<dbReference type="Gene3D" id="1.10.287.570">
    <property type="entry name" value="Helical hairpin bin"/>
    <property type="match status" value="1"/>
</dbReference>
<feature type="region of interest" description="Disordered" evidence="10">
    <location>
        <begin position="1099"/>
        <end position="1126"/>
    </location>
</feature>
<dbReference type="PRINTS" id="PR01231">
    <property type="entry name" value="HCO3TRNSPORT"/>
</dbReference>
<keyword evidence="13" id="KW-1185">Reference proteome</keyword>
<evidence type="ECO:0000313" key="14">
    <source>
        <dbReference type="RefSeq" id="XP_013390370.1"/>
    </source>
</evidence>
<feature type="transmembrane region" description="Helical" evidence="9">
    <location>
        <begin position="537"/>
        <end position="560"/>
    </location>
</feature>
<dbReference type="STRING" id="7574.A0A1S3HWF7"/>
<dbReference type="GO" id="GO:0005452">
    <property type="term" value="F:solute:inorganic anion antiporter activity"/>
    <property type="evidence" value="ECO:0007669"/>
    <property type="project" value="InterPro"/>
</dbReference>
<comment type="similarity">
    <text evidence="2 9">Belongs to the anion exchanger (TC 2.A.31) family.</text>
</comment>
<dbReference type="GeneID" id="106158810"/>
<dbReference type="InterPro" id="IPR011531">
    <property type="entry name" value="HCO3_transpt-like_TM_dom"/>
</dbReference>
<dbReference type="AlphaFoldDB" id="A0A1S3HWF7"/>
<dbReference type="RefSeq" id="XP_013390370.1">
    <property type="nucleotide sequence ID" value="XM_013534916.2"/>
</dbReference>
<feature type="compositionally biased region" description="Basic residues" evidence="10">
    <location>
        <begin position="458"/>
        <end position="475"/>
    </location>
</feature>
<evidence type="ECO:0000256" key="7">
    <source>
        <dbReference type="ARBA" id="ARBA00023065"/>
    </source>
</evidence>
<evidence type="ECO:0000256" key="1">
    <source>
        <dbReference type="ARBA" id="ARBA00004651"/>
    </source>
</evidence>
<feature type="compositionally biased region" description="Basic residues" evidence="10">
    <location>
        <begin position="186"/>
        <end position="198"/>
    </location>
</feature>
<evidence type="ECO:0000256" key="9">
    <source>
        <dbReference type="RuleBase" id="RU362035"/>
    </source>
</evidence>
<dbReference type="SUPFAM" id="SSF55804">
    <property type="entry name" value="Phoshotransferase/anion transport protein"/>
    <property type="match status" value="1"/>
</dbReference>
<dbReference type="PANTHER" id="PTHR11453:SF36">
    <property type="entry name" value="ANION EXCHANGE PROTEIN"/>
    <property type="match status" value="1"/>
</dbReference>
<feature type="compositionally biased region" description="Basic and acidic residues" evidence="10">
    <location>
        <begin position="19"/>
        <end position="37"/>
    </location>
</feature>
<dbReference type="FunFam" id="1.10.287.570:FF:000001">
    <property type="entry name" value="Anion exchange protein"/>
    <property type="match status" value="1"/>
</dbReference>
<dbReference type="InterPro" id="IPR016152">
    <property type="entry name" value="PTrfase/Anion_transptr"/>
</dbReference>
<reference evidence="14" key="1">
    <citation type="submission" date="2025-08" db="UniProtKB">
        <authorList>
            <consortium name="RefSeq"/>
        </authorList>
    </citation>
    <scope>IDENTIFICATION</scope>
    <source>
        <tissue evidence="14">Gonads</tissue>
    </source>
</reference>
<dbReference type="Gene3D" id="3.40.930.10">
    <property type="entry name" value="Mannitol-specific EII, Chain A"/>
    <property type="match status" value="1"/>
</dbReference>
<feature type="compositionally biased region" description="Acidic residues" evidence="10">
    <location>
        <begin position="302"/>
        <end position="312"/>
    </location>
</feature>
<evidence type="ECO:0000256" key="5">
    <source>
        <dbReference type="ARBA" id="ARBA00022692"/>
    </source>
</evidence>
<feature type="transmembrane region" description="Helical" evidence="9">
    <location>
        <begin position="1000"/>
        <end position="1017"/>
    </location>
</feature>
<keyword evidence="3 9" id="KW-0813">Transport</keyword>
<feature type="transmembrane region" description="Helical" evidence="9">
    <location>
        <begin position="626"/>
        <end position="648"/>
    </location>
</feature>
<dbReference type="Pfam" id="PF07565">
    <property type="entry name" value="Band_3_cyto"/>
    <property type="match status" value="1"/>
</dbReference>
<dbReference type="Pfam" id="PF00955">
    <property type="entry name" value="HCO3_cotransp"/>
    <property type="match status" value="1"/>
</dbReference>
<feature type="region of interest" description="Disordered" evidence="10">
    <location>
        <begin position="1"/>
        <end position="43"/>
    </location>
</feature>
<feature type="compositionally biased region" description="Basic and acidic residues" evidence="10">
    <location>
        <begin position="1110"/>
        <end position="1126"/>
    </location>
</feature>
<evidence type="ECO:0000256" key="3">
    <source>
        <dbReference type="ARBA" id="ARBA00022448"/>
    </source>
</evidence>
<dbReference type="GO" id="GO:0008510">
    <property type="term" value="F:sodium:bicarbonate symporter activity"/>
    <property type="evidence" value="ECO:0007669"/>
    <property type="project" value="TreeGrafter"/>
</dbReference>
<evidence type="ECO:0000259" key="11">
    <source>
        <dbReference type="Pfam" id="PF00955"/>
    </source>
</evidence>
<feature type="transmembrane region" description="Helical" evidence="9">
    <location>
        <begin position="928"/>
        <end position="949"/>
    </location>
</feature>
<feature type="region of interest" description="Disordered" evidence="10">
    <location>
        <begin position="186"/>
        <end position="234"/>
    </location>
</feature>
<feature type="compositionally biased region" description="Polar residues" evidence="10">
    <location>
        <begin position="9"/>
        <end position="18"/>
    </location>
</feature>
<dbReference type="GO" id="GO:0005886">
    <property type="term" value="C:plasma membrane"/>
    <property type="evidence" value="ECO:0007669"/>
    <property type="project" value="UniProtKB-SubCell"/>
</dbReference>
<dbReference type="OrthoDB" id="1735926at2759"/>
<evidence type="ECO:0000259" key="12">
    <source>
        <dbReference type="Pfam" id="PF07565"/>
    </source>
</evidence>
<sequence>MANKGTRLSAHSLSSLGSDKTEREGLLSDSHSPEKDPPSPVRKCKSWQEVSANPWLNPKASKKVGFNVDIDSGHIKLEVKDLFCELSELKRFKGVEHEEWMETARWVKFEEVLELGGKRWSKPRVATLSYKYLKELKDILHNGSVILDLDGSNMLEISDMLAYRLLKTHLHGIDLQQVIEVFLRKHHHQHEKRSKKRPPTVDVNTPGGEPKSPNRSRANSLVGRRGSKGHNYSRNLTASLNHLTNSPSDNRTRTSSISKSLNSFRLASDTDEDGGIELETDADDLMADSEGEAEPESPPPQEGEEEEGEGEDGSPGLALSNLYKHNRNFLRKIPQGAEACNIFSGGVDFLTHPVCFLARLSNSTVLGDMTEVSLPTRFIFFLLGPKGGENPINYHELGRVMGTLMCDEVFKEVAYKARSKHDVVLAIDEFLSNTTLLPPSEWDPSIRIEPPQSVPSQARRRKVVRRQMKHSHSHQHLPEEQHSDSEDEAEHARDSGIGEESTLSRTGKLFGGLVQDVKRKIKFYVSDVKDALHIQCLATILFLYFACLTANVTFGGLLGISTDLHMANIENLVAAGFVGITYALFSGQPLTIMGSTGPMLVFEGVSYRFCKENGIDYLPFRFWEGMWTALILLTIVIFDLSALVRYITKFTEESFAMLISVIFIVEAVEKSIHILKKAPIELHTFSADYSQESCFCEYRPNVTQSNMTTMSSGFVLAVKRGCADFGGELIGDGCPDSPYVPDVFLFSILLFIGTFTIAMALKSFRGSGYLPSRVRSIVGDFAVPIAIAIMVTTDRIVDIKTPKLSVPTKFQPSIDRNWIVNPLGSNAWWTILAAAIPALLVSILIFMDQQITSVIVNRKENKLKKGCGYHLDVMVLTIQIAVCSVFGLPWMVAATVRSMTHINSLKMTSECSAPGEKPEFLGVREQRVTGFVIFVLMGLSVFMSTYLNYVPMPVLYGVFLYMGVSALFDKELVQRVLIVFMPNKYQPDYMFLRHVKTRRVHIFTLIQIVCLILLWIVKSVKAISIAFPLMVLLMCVVRKFLERIFNQRELFWLDDLLPGQKEAEGKKNEDATDVEGKDKLLDRGLSSDEEYGNEIVIKINEMNGNQGSKDTAEKEKEKETEANTKV</sequence>
<keyword evidence="4" id="KW-1003">Cell membrane</keyword>
<dbReference type="InParanoid" id="A0A1S3HWF7"/>
<proteinExistence type="inferred from homology"/>
<feature type="region of interest" description="Disordered" evidence="10">
    <location>
        <begin position="1064"/>
        <end position="1086"/>
    </location>
</feature>
<comment type="caution">
    <text evidence="9">Lacks conserved residue(s) required for the propagation of feature annotation.</text>
</comment>
<dbReference type="KEGG" id="lak:106158810"/>
<feature type="transmembrane region" description="Helical" evidence="9">
    <location>
        <begin position="572"/>
        <end position="592"/>
    </location>
</feature>
<feature type="transmembrane region" description="Helical" evidence="9">
    <location>
        <begin position="827"/>
        <end position="847"/>
    </location>
</feature>
<comment type="subcellular location">
    <subcellularLocation>
        <location evidence="1">Cell membrane</location>
        <topology evidence="1">Multi-pass membrane protein</topology>
    </subcellularLocation>
    <subcellularLocation>
        <location evidence="9">Membrane</location>
        <topology evidence="9">Multi-pass membrane protein</topology>
    </subcellularLocation>
</comment>
<evidence type="ECO:0000256" key="6">
    <source>
        <dbReference type="ARBA" id="ARBA00022989"/>
    </source>
</evidence>
<feature type="transmembrane region" description="Helical" evidence="9">
    <location>
        <begin position="868"/>
        <end position="892"/>
    </location>
</feature>
<dbReference type="InterPro" id="IPR013769">
    <property type="entry name" value="Band3_cytoplasmic_dom"/>
</dbReference>
<dbReference type="GO" id="GO:0008509">
    <property type="term" value="F:monoatomic anion transmembrane transporter activity"/>
    <property type="evidence" value="ECO:0007669"/>
    <property type="project" value="InterPro"/>
</dbReference>
<protein>
    <recommendedName>
        <fullName evidence="9">Anion exchange protein</fullName>
    </recommendedName>
</protein>
<feature type="transmembrane region" description="Helical" evidence="9">
    <location>
        <begin position="1023"/>
        <end position="1041"/>
    </location>
</feature>
<dbReference type="Proteomes" id="UP000085678">
    <property type="component" value="Unplaced"/>
</dbReference>
<organism evidence="13 14">
    <name type="scientific">Lingula anatina</name>
    <name type="common">Brachiopod</name>
    <name type="synonym">Lingula unguis</name>
    <dbReference type="NCBI Taxonomy" id="7574"/>
    <lineage>
        <taxon>Eukaryota</taxon>
        <taxon>Metazoa</taxon>
        <taxon>Spiralia</taxon>
        <taxon>Lophotrochozoa</taxon>
        <taxon>Brachiopoda</taxon>
        <taxon>Linguliformea</taxon>
        <taxon>Lingulata</taxon>
        <taxon>Lingulida</taxon>
        <taxon>Linguloidea</taxon>
        <taxon>Lingulidae</taxon>
        <taxon>Lingula</taxon>
    </lineage>
</organism>
<keyword evidence="7 9" id="KW-0406">Ion transport</keyword>
<evidence type="ECO:0000256" key="2">
    <source>
        <dbReference type="ARBA" id="ARBA00010993"/>
    </source>
</evidence>
<evidence type="ECO:0000256" key="8">
    <source>
        <dbReference type="ARBA" id="ARBA00023136"/>
    </source>
</evidence>
<dbReference type="InterPro" id="IPR003020">
    <property type="entry name" value="HCO3_transpt_euk"/>
</dbReference>
<feature type="region of interest" description="Disordered" evidence="10">
    <location>
        <begin position="288"/>
        <end position="318"/>
    </location>
</feature>
<dbReference type="NCBIfam" id="TIGR00834">
    <property type="entry name" value="ae"/>
    <property type="match status" value="1"/>
</dbReference>
<accession>A0A1S3HWF7</accession>